<comment type="caution">
    <text evidence="1">The sequence shown here is derived from an EMBL/GenBank/DDBJ whole genome shotgun (WGS) entry which is preliminary data.</text>
</comment>
<protein>
    <submittedName>
        <fullName evidence="1">Uncharacterized protein</fullName>
    </submittedName>
</protein>
<organism evidence="1 2">
    <name type="scientific">Actinomycetospora corticicola</name>
    <dbReference type="NCBI Taxonomy" id="663602"/>
    <lineage>
        <taxon>Bacteria</taxon>
        <taxon>Bacillati</taxon>
        <taxon>Actinomycetota</taxon>
        <taxon>Actinomycetes</taxon>
        <taxon>Pseudonocardiales</taxon>
        <taxon>Pseudonocardiaceae</taxon>
        <taxon>Actinomycetospora</taxon>
    </lineage>
</organism>
<reference evidence="1 2" key="1">
    <citation type="submission" date="2020-07" db="EMBL/GenBank/DDBJ databases">
        <title>Sequencing the genomes of 1000 actinobacteria strains.</title>
        <authorList>
            <person name="Klenk H.-P."/>
        </authorList>
    </citation>
    <scope>NUCLEOTIDE SEQUENCE [LARGE SCALE GENOMIC DNA]</scope>
    <source>
        <strain evidence="1 2">DSM 45772</strain>
    </source>
</reference>
<keyword evidence="2" id="KW-1185">Reference proteome</keyword>
<proteinExistence type="predicted"/>
<evidence type="ECO:0000313" key="2">
    <source>
        <dbReference type="Proteomes" id="UP000535890"/>
    </source>
</evidence>
<gene>
    <name evidence="1" type="ORF">BJ983_002763</name>
</gene>
<dbReference type="Proteomes" id="UP000535890">
    <property type="component" value="Unassembled WGS sequence"/>
</dbReference>
<dbReference type="EMBL" id="JACCBN010000001">
    <property type="protein sequence ID" value="NYD36661.1"/>
    <property type="molecule type" value="Genomic_DNA"/>
</dbReference>
<dbReference type="RefSeq" id="WP_179794305.1">
    <property type="nucleotide sequence ID" value="NZ_BAABHP010000021.1"/>
</dbReference>
<sequence length="85" mass="9530">MTVYVSLPQIPLTLKFEEPMEEVATHLQGLVENAKVHRYHLDNGAMVLLNWGVIESLTLNEGPRTLELDEVNRGLKASIDTVSDE</sequence>
<name>A0A7Y9DWF0_9PSEU</name>
<dbReference type="AlphaFoldDB" id="A0A7Y9DWF0"/>
<evidence type="ECO:0000313" key="1">
    <source>
        <dbReference type="EMBL" id="NYD36661.1"/>
    </source>
</evidence>
<accession>A0A7Y9DWF0</accession>